<sequence>MTLKRELQSLLDQYIGKGSTLSEMGLRGASSRGWWSKLEQFFEVESALDHAKVRKDHFGSDTYLDPIEELVSLKQHGIVDQYHDLFVSLLNQLHLPESLH</sequence>
<dbReference type="Proteomes" id="UP001358586">
    <property type="component" value="Chromosome 6"/>
</dbReference>
<evidence type="ECO:0000313" key="2">
    <source>
        <dbReference type="Proteomes" id="UP001358586"/>
    </source>
</evidence>
<comment type="caution">
    <text evidence="1">The sequence shown here is derived from an EMBL/GenBank/DDBJ whole genome shotgun (WGS) entry which is preliminary data.</text>
</comment>
<organism evidence="1 2">
    <name type="scientific">Gossypium arboreum</name>
    <name type="common">Tree cotton</name>
    <name type="synonym">Gossypium nanking</name>
    <dbReference type="NCBI Taxonomy" id="29729"/>
    <lineage>
        <taxon>Eukaryota</taxon>
        <taxon>Viridiplantae</taxon>
        <taxon>Streptophyta</taxon>
        <taxon>Embryophyta</taxon>
        <taxon>Tracheophyta</taxon>
        <taxon>Spermatophyta</taxon>
        <taxon>Magnoliopsida</taxon>
        <taxon>eudicotyledons</taxon>
        <taxon>Gunneridae</taxon>
        <taxon>Pentapetalae</taxon>
        <taxon>rosids</taxon>
        <taxon>malvids</taxon>
        <taxon>Malvales</taxon>
        <taxon>Malvaceae</taxon>
        <taxon>Malvoideae</taxon>
        <taxon>Gossypium</taxon>
    </lineage>
</organism>
<gene>
    <name evidence="1" type="ORF">PVK06_019987</name>
</gene>
<proteinExistence type="predicted"/>
<dbReference type="EMBL" id="JARKNE010000006">
    <property type="protein sequence ID" value="KAK5825181.1"/>
    <property type="molecule type" value="Genomic_DNA"/>
</dbReference>
<evidence type="ECO:0000313" key="1">
    <source>
        <dbReference type="EMBL" id="KAK5825181.1"/>
    </source>
</evidence>
<keyword evidence="2" id="KW-1185">Reference proteome</keyword>
<accession>A0ABR0PL63</accession>
<protein>
    <submittedName>
        <fullName evidence="1">Uncharacterized protein</fullName>
    </submittedName>
</protein>
<name>A0ABR0PL63_GOSAR</name>
<reference evidence="1 2" key="1">
    <citation type="submission" date="2023-03" db="EMBL/GenBank/DDBJ databases">
        <title>WGS of Gossypium arboreum.</title>
        <authorList>
            <person name="Yu D."/>
        </authorList>
    </citation>
    <scope>NUCLEOTIDE SEQUENCE [LARGE SCALE GENOMIC DNA]</scope>
    <source>
        <tissue evidence="1">Leaf</tissue>
    </source>
</reference>